<dbReference type="RefSeq" id="WP_103562069.1">
    <property type="nucleotide sequence ID" value="NZ_MTBP01000001.1"/>
</dbReference>
<dbReference type="PANTHER" id="PTHR39168">
    <property type="entry name" value="TRANSCRIPTIONAL REGULATOR-RELATED"/>
    <property type="match status" value="1"/>
</dbReference>
<dbReference type="InterPro" id="IPR036388">
    <property type="entry name" value="WH-like_DNA-bd_sf"/>
</dbReference>
<dbReference type="GO" id="GO:0003677">
    <property type="term" value="F:DNA binding"/>
    <property type="evidence" value="ECO:0007669"/>
    <property type="project" value="TreeGrafter"/>
</dbReference>
<reference evidence="2 3" key="1">
    <citation type="journal article" date="2017" name="Chemistry">
        <title>Isolation, Biosynthesis and Chemical Modifications of Rubterolones A-F: Rare Tropolone Alkaloids from Actinomadura sp. 5-2.</title>
        <authorList>
            <person name="Guo H."/>
            <person name="Benndorf R."/>
            <person name="Leichnitz D."/>
            <person name="Klassen J.L."/>
            <person name="Vollmers J."/>
            <person name="Gorls H."/>
            <person name="Steinacker M."/>
            <person name="Weigel C."/>
            <person name="Dahse H.M."/>
            <person name="Kaster A.K."/>
            <person name="de Beer Z.W."/>
            <person name="Poulsen M."/>
            <person name="Beemelmanns C."/>
        </authorList>
    </citation>
    <scope>NUCLEOTIDE SEQUENCE [LARGE SCALE GENOMIC DNA]</scope>
    <source>
        <strain evidence="2 3">5-2</strain>
    </source>
</reference>
<evidence type="ECO:0000259" key="1">
    <source>
        <dbReference type="PROSITE" id="PS50987"/>
    </source>
</evidence>
<dbReference type="GO" id="GO:0010288">
    <property type="term" value="P:response to lead ion"/>
    <property type="evidence" value="ECO:0007669"/>
    <property type="project" value="TreeGrafter"/>
</dbReference>
<dbReference type="GO" id="GO:0097063">
    <property type="term" value="F:cadmium ion sensor activity"/>
    <property type="evidence" value="ECO:0007669"/>
    <property type="project" value="TreeGrafter"/>
</dbReference>
<protein>
    <submittedName>
        <fullName evidence="2">HTH-type transcriptional regulator CmtR</fullName>
    </submittedName>
</protein>
<dbReference type="InterPro" id="IPR001845">
    <property type="entry name" value="HTH_ArsR_DNA-bd_dom"/>
</dbReference>
<dbReference type="InterPro" id="IPR036390">
    <property type="entry name" value="WH_DNA-bd_sf"/>
</dbReference>
<feature type="domain" description="HTH arsR-type" evidence="1">
    <location>
        <begin position="2"/>
        <end position="97"/>
    </location>
</feature>
<evidence type="ECO:0000313" key="2">
    <source>
        <dbReference type="EMBL" id="POM27219.1"/>
    </source>
</evidence>
<dbReference type="Gene3D" id="1.10.10.10">
    <property type="entry name" value="Winged helix-like DNA-binding domain superfamily/Winged helix DNA-binding domain"/>
    <property type="match status" value="1"/>
</dbReference>
<sequence length="250" mass="26727">MTPPQSEPDIARAAALIAEPSRARILKALADGRAASSGALAAEAGVSASTASEHLARLAEAGLITTERRGRRREHRLAGPDVGAALEALAVIAPPEPGRTLRQSSRARALSRSRTCYDHLAGRLGVDVLQAMLQRGLIVGHDGFHRPGKAVRDRPSSYGRDIDYRVSDAGRAWFARFGVDVAALPPRRPLVRYCVDWTEQRHHLSGALGATLLDRLFALGWLRRGASPRVVHVTDAGVTGLAETLGVGPR</sequence>
<dbReference type="InterPro" id="IPR052543">
    <property type="entry name" value="HTH_Metal-responsive_Reg"/>
</dbReference>
<evidence type="ECO:0000313" key="3">
    <source>
        <dbReference type="Proteomes" id="UP000242367"/>
    </source>
</evidence>
<dbReference type="Pfam" id="PF12840">
    <property type="entry name" value="HTH_20"/>
    <property type="match status" value="1"/>
</dbReference>
<accession>A0A2P4UQB7</accession>
<dbReference type="GO" id="GO:0003700">
    <property type="term" value="F:DNA-binding transcription factor activity"/>
    <property type="evidence" value="ECO:0007669"/>
    <property type="project" value="InterPro"/>
</dbReference>
<dbReference type="NCBIfam" id="NF033788">
    <property type="entry name" value="HTH_metalloreg"/>
    <property type="match status" value="1"/>
</dbReference>
<gene>
    <name evidence="2" type="primary">cmtR</name>
    <name evidence="2" type="ORF">BTM25_16300</name>
</gene>
<dbReference type="EMBL" id="MTBP01000001">
    <property type="protein sequence ID" value="POM27219.1"/>
    <property type="molecule type" value="Genomic_DNA"/>
</dbReference>
<dbReference type="InterPro" id="IPR011991">
    <property type="entry name" value="ArsR-like_HTH"/>
</dbReference>
<dbReference type="PROSITE" id="PS50987">
    <property type="entry name" value="HTH_ARSR_2"/>
    <property type="match status" value="1"/>
</dbReference>
<dbReference type="AlphaFoldDB" id="A0A2P4UQB7"/>
<keyword evidence="3" id="KW-1185">Reference proteome</keyword>
<dbReference type="GO" id="GO:0046686">
    <property type="term" value="P:response to cadmium ion"/>
    <property type="evidence" value="ECO:0007669"/>
    <property type="project" value="TreeGrafter"/>
</dbReference>
<dbReference type="Proteomes" id="UP000242367">
    <property type="component" value="Unassembled WGS sequence"/>
</dbReference>
<dbReference type="CDD" id="cd00090">
    <property type="entry name" value="HTH_ARSR"/>
    <property type="match status" value="1"/>
</dbReference>
<proteinExistence type="predicted"/>
<name>A0A2P4UQB7_9ACTN</name>
<dbReference type="PRINTS" id="PR00778">
    <property type="entry name" value="HTHARSR"/>
</dbReference>
<organism evidence="2 3">
    <name type="scientific">Actinomadura rubteroloni</name>
    <dbReference type="NCBI Taxonomy" id="1926885"/>
    <lineage>
        <taxon>Bacteria</taxon>
        <taxon>Bacillati</taxon>
        <taxon>Actinomycetota</taxon>
        <taxon>Actinomycetes</taxon>
        <taxon>Streptosporangiales</taxon>
        <taxon>Thermomonosporaceae</taxon>
        <taxon>Actinomadura</taxon>
    </lineage>
</organism>
<dbReference type="SUPFAM" id="SSF46785">
    <property type="entry name" value="Winged helix' DNA-binding domain"/>
    <property type="match status" value="1"/>
</dbReference>
<comment type="caution">
    <text evidence="2">The sequence shown here is derived from an EMBL/GenBank/DDBJ whole genome shotgun (WGS) entry which is preliminary data.</text>
</comment>
<dbReference type="GO" id="GO:0032791">
    <property type="term" value="F:lead ion binding"/>
    <property type="evidence" value="ECO:0007669"/>
    <property type="project" value="TreeGrafter"/>
</dbReference>
<dbReference type="SMART" id="SM00418">
    <property type="entry name" value="HTH_ARSR"/>
    <property type="match status" value="1"/>
</dbReference>
<dbReference type="PANTHER" id="PTHR39168:SF1">
    <property type="entry name" value="TRANSCRIPTIONAL REGULATORY PROTEIN"/>
    <property type="match status" value="1"/>
</dbReference>